<name>A0A833HP23_9FIRM</name>
<dbReference type="EMBL" id="WBZB01000022">
    <property type="protein sequence ID" value="KAB3530262.1"/>
    <property type="molecule type" value="Genomic_DNA"/>
</dbReference>
<evidence type="ECO:0000313" key="4">
    <source>
        <dbReference type="Proteomes" id="UP000465601"/>
    </source>
</evidence>
<evidence type="ECO:0000256" key="2">
    <source>
        <dbReference type="SAM" id="Coils"/>
    </source>
</evidence>
<evidence type="ECO:0000313" key="3">
    <source>
        <dbReference type="EMBL" id="KAB3530262.1"/>
    </source>
</evidence>
<dbReference type="InterPro" id="IPR010273">
    <property type="entry name" value="DUF881"/>
</dbReference>
<sequence length="237" mass="26821">MKNKIVHLTLMVFFILFGLLVGIQLNTHEKIQPNSFNNNINNDSDISEINALRKNNKEMRQNIQELEARVEEFEKERATESIPLKKLRADVNQFKLLSGHMAVTGPGIIITIEGEEGVNIAPVIDDKRYLINLVNELRVFGAEVITINDNRITARSEIIRAGNHINVNGMPISPPYTVGAIGDVNALKRYVEYRTLIFSLMSNDGIESKIDFSENMEIPKVTKEKPIQFYKTVPNEG</sequence>
<dbReference type="PANTHER" id="PTHR37313">
    <property type="entry name" value="UPF0749 PROTEIN RV1825"/>
    <property type="match status" value="1"/>
</dbReference>
<dbReference type="Pfam" id="PF05949">
    <property type="entry name" value="DUF881"/>
    <property type="match status" value="1"/>
</dbReference>
<keyword evidence="2" id="KW-0175">Coiled coil</keyword>
<organism evidence="3 4">
    <name type="scientific">Alkaliphilus serpentinus</name>
    <dbReference type="NCBI Taxonomy" id="1482731"/>
    <lineage>
        <taxon>Bacteria</taxon>
        <taxon>Bacillati</taxon>
        <taxon>Bacillota</taxon>
        <taxon>Clostridia</taxon>
        <taxon>Peptostreptococcales</taxon>
        <taxon>Natronincolaceae</taxon>
        <taxon>Alkaliphilus</taxon>
    </lineage>
</organism>
<accession>A0A833HP23</accession>
<evidence type="ECO:0000256" key="1">
    <source>
        <dbReference type="ARBA" id="ARBA00009108"/>
    </source>
</evidence>
<feature type="coiled-coil region" evidence="2">
    <location>
        <begin position="42"/>
        <end position="76"/>
    </location>
</feature>
<comment type="similarity">
    <text evidence="1">Belongs to the UPF0749 family.</text>
</comment>
<comment type="caution">
    <text evidence="3">The sequence shown here is derived from an EMBL/GenBank/DDBJ whole genome shotgun (WGS) entry which is preliminary data.</text>
</comment>
<gene>
    <name evidence="3" type="ORF">F8153_07535</name>
</gene>
<dbReference type="Proteomes" id="UP000465601">
    <property type="component" value="Unassembled WGS sequence"/>
</dbReference>
<dbReference type="RefSeq" id="WP_151865747.1">
    <property type="nucleotide sequence ID" value="NZ_WBZB01000022.1"/>
</dbReference>
<proteinExistence type="inferred from homology"/>
<dbReference type="PANTHER" id="PTHR37313:SF2">
    <property type="entry name" value="UPF0749 PROTEIN YLXX"/>
    <property type="match status" value="1"/>
</dbReference>
<protein>
    <submittedName>
        <fullName evidence="3">DUF881 domain-containing protein</fullName>
    </submittedName>
</protein>
<dbReference type="Gene3D" id="3.30.70.1880">
    <property type="entry name" value="Protein of unknown function DUF881"/>
    <property type="match status" value="1"/>
</dbReference>
<reference evidence="3 4" key="1">
    <citation type="submission" date="2019-10" db="EMBL/GenBank/DDBJ databases">
        <title>Alkaliphilus serpentinus sp. nov. and Alkaliphilus pronyensis sp. nov., two novel anaerobic alkaliphilic species isolated from the serpentinized-hosted hydrothermal field of the Prony Bay (New Caledonia).</title>
        <authorList>
            <person name="Postec A."/>
        </authorList>
    </citation>
    <scope>NUCLEOTIDE SEQUENCE [LARGE SCALE GENOMIC DNA]</scope>
    <source>
        <strain evidence="3 4">LacT</strain>
    </source>
</reference>
<keyword evidence="4" id="KW-1185">Reference proteome</keyword>
<dbReference type="OrthoDB" id="9776196at2"/>
<dbReference type="AlphaFoldDB" id="A0A833HP23"/>